<evidence type="ECO:0000313" key="1">
    <source>
        <dbReference type="EMBL" id="RJF90642.1"/>
    </source>
</evidence>
<organism evidence="1 2">
    <name type="scientific">Sphingomonas cavernae</name>
    <dbReference type="NCBI Taxonomy" id="2320861"/>
    <lineage>
        <taxon>Bacteria</taxon>
        <taxon>Pseudomonadati</taxon>
        <taxon>Pseudomonadota</taxon>
        <taxon>Alphaproteobacteria</taxon>
        <taxon>Sphingomonadales</taxon>
        <taxon>Sphingomonadaceae</taxon>
        <taxon>Sphingomonas</taxon>
    </lineage>
</organism>
<accession>A0A418WL18</accession>
<proteinExistence type="predicted"/>
<protein>
    <submittedName>
        <fullName evidence="1">Uncharacterized protein</fullName>
    </submittedName>
</protein>
<evidence type="ECO:0000313" key="2">
    <source>
        <dbReference type="Proteomes" id="UP000286100"/>
    </source>
</evidence>
<sequence>MTHEASENFKLGTDLGGYLLRANLPQIAGTVVAALQAACMIPSLNLVADLACVDEIVPTFRAEAQRLQLPNGTMVR</sequence>
<comment type="caution">
    <text evidence="1">The sequence shown here is derived from an EMBL/GenBank/DDBJ whole genome shotgun (WGS) entry which is preliminary data.</text>
</comment>
<gene>
    <name evidence="1" type="ORF">D3876_10520</name>
</gene>
<dbReference type="AlphaFoldDB" id="A0A418WL18"/>
<dbReference type="Proteomes" id="UP000286100">
    <property type="component" value="Unassembled WGS sequence"/>
</dbReference>
<reference evidence="1 2" key="1">
    <citation type="submission" date="2018-09" db="EMBL/GenBank/DDBJ databases">
        <authorList>
            <person name="Zhu H."/>
        </authorList>
    </citation>
    <scope>NUCLEOTIDE SEQUENCE [LARGE SCALE GENOMIC DNA]</scope>
    <source>
        <strain evidence="1 2">K2R01-6</strain>
    </source>
</reference>
<name>A0A418WL18_9SPHN</name>
<dbReference type="EMBL" id="QYUM01000003">
    <property type="protein sequence ID" value="RJF90642.1"/>
    <property type="molecule type" value="Genomic_DNA"/>
</dbReference>
<keyword evidence="2" id="KW-1185">Reference proteome</keyword>